<evidence type="ECO:0000256" key="12">
    <source>
        <dbReference type="ARBA" id="ARBA00023170"/>
    </source>
</evidence>
<organism evidence="18 19">
    <name type="scientific">Reyranella soli</name>
    <dbReference type="NCBI Taxonomy" id="1230389"/>
    <lineage>
        <taxon>Bacteria</taxon>
        <taxon>Pseudomonadati</taxon>
        <taxon>Pseudomonadota</taxon>
        <taxon>Alphaproteobacteria</taxon>
        <taxon>Hyphomicrobiales</taxon>
        <taxon>Reyranellaceae</taxon>
        <taxon>Reyranella</taxon>
    </lineage>
</organism>
<dbReference type="InterPro" id="IPR012910">
    <property type="entry name" value="Plug_dom"/>
</dbReference>
<dbReference type="GO" id="GO:0015891">
    <property type="term" value="P:siderophore transport"/>
    <property type="evidence" value="ECO:0007669"/>
    <property type="project" value="InterPro"/>
</dbReference>
<keyword evidence="4 14" id="KW-1134">Transmembrane beta strand</keyword>
<gene>
    <name evidence="18" type="primary">femA</name>
    <name evidence="18" type="ORF">RSO01_15090</name>
</gene>
<evidence type="ECO:0000256" key="2">
    <source>
        <dbReference type="ARBA" id="ARBA00009810"/>
    </source>
</evidence>
<dbReference type="PROSITE" id="PS52016">
    <property type="entry name" value="TONB_DEPENDENT_REC_3"/>
    <property type="match status" value="1"/>
</dbReference>
<dbReference type="CDD" id="cd01347">
    <property type="entry name" value="ligand_gated_channel"/>
    <property type="match status" value="1"/>
</dbReference>
<evidence type="ECO:0000256" key="8">
    <source>
        <dbReference type="ARBA" id="ARBA00023004"/>
    </source>
</evidence>
<evidence type="ECO:0000256" key="16">
    <source>
        <dbReference type="RuleBase" id="RU003357"/>
    </source>
</evidence>
<proteinExistence type="inferred from homology"/>
<comment type="caution">
    <text evidence="18">The sequence shown here is derived from an EMBL/GenBank/DDBJ whole genome shotgun (WGS) entry which is preliminary data.</text>
</comment>
<comment type="similarity">
    <text evidence="2 14 16">Belongs to the TonB-dependent receptor family.</text>
</comment>
<keyword evidence="8" id="KW-0408">Iron</keyword>
<keyword evidence="3 14" id="KW-0813">Transport</keyword>
<dbReference type="OrthoDB" id="9760333at2"/>
<comment type="subcellular location">
    <subcellularLocation>
        <location evidence="1 14">Cell outer membrane</location>
        <topology evidence="1 14">Multi-pass membrane protein</topology>
    </subcellularLocation>
</comment>
<dbReference type="InterPro" id="IPR010105">
    <property type="entry name" value="TonB_sidphr_rcpt"/>
</dbReference>
<dbReference type="Proteomes" id="UP000321058">
    <property type="component" value="Unassembled WGS sequence"/>
</dbReference>
<dbReference type="GO" id="GO:0009279">
    <property type="term" value="C:cell outer membrane"/>
    <property type="evidence" value="ECO:0007669"/>
    <property type="project" value="UniProtKB-SubCell"/>
</dbReference>
<dbReference type="InterPro" id="IPR010917">
    <property type="entry name" value="TonB_rcpt_CS"/>
</dbReference>
<dbReference type="GO" id="GO:0038023">
    <property type="term" value="F:signaling receptor activity"/>
    <property type="evidence" value="ECO:0007669"/>
    <property type="project" value="InterPro"/>
</dbReference>
<keyword evidence="5" id="KW-0410">Iron transport</keyword>
<dbReference type="AlphaFoldDB" id="A0A512N5Y5"/>
<evidence type="ECO:0000256" key="14">
    <source>
        <dbReference type="PROSITE-ProRule" id="PRU01360"/>
    </source>
</evidence>
<dbReference type="GO" id="GO:0015344">
    <property type="term" value="F:siderophore uptake transmembrane transporter activity"/>
    <property type="evidence" value="ECO:0007669"/>
    <property type="project" value="TreeGrafter"/>
</dbReference>
<dbReference type="InterPro" id="IPR036942">
    <property type="entry name" value="Beta-barrel_TonB_sf"/>
</dbReference>
<feature type="short sequence motif" description="TonB C-terminal box" evidence="15">
    <location>
        <begin position="792"/>
        <end position="809"/>
    </location>
</feature>
<evidence type="ECO:0000256" key="7">
    <source>
        <dbReference type="ARBA" id="ARBA00022729"/>
    </source>
</evidence>
<dbReference type="EMBL" id="BKAJ01000030">
    <property type="protein sequence ID" value="GEP54343.1"/>
    <property type="molecule type" value="Genomic_DNA"/>
</dbReference>
<dbReference type="PANTHER" id="PTHR32552:SF82">
    <property type="entry name" value="FCUA PROTEIN"/>
    <property type="match status" value="1"/>
</dbReference>
<dbReference type="Gene3D" id="3.55.50.30">
    <property type="match status" value="1"/>
</dbReference>
<dbReference type="Pfam" id="PF07660">
    <property type="entry name" value="STN"/>
    <property type="match status" value="1"/>
</dbReference>
<dbReference type="InterPro" id="IPR011662">
    <property type="entry name" value="Secretin/TonB_short_N"/>
</dbReference>
<dbReference type="Pfam" id="PF00593">
    <property type="entry name" value="TonB_dep_Rec_b-barrel"/>
    <property type="match status" value="1"/>
</dbReference>
<protein>
    <submittedName>
        <fullName evidence="18">Ferric-mycobactin receptor FemA</fullName>
    </submittedName>
</protein>
<evidence type="ECO:0000256" key="10">
    <source>
        <dbReference type="ARBA" id="ARBA00023077"/>
    </source>
</evidence>
<keyword evidence="19" id="KW-1185">Reference proteome</keyword>
<dbReference type="NCBIfam" id="TIGR01783">
    <property type="entry name" value="TonB-siderophor"/>
    <property type="match status" value="1"/>
</dbReference>
<evidence type="ECO:0000256" key="15">
    <source>
        <dbReference type="PROSITE-ProRule" id="PRU10144"/>
    </source>
</evidence>
<dbReference type="InterPro" id="IPR000531">
    <property type="entry name" value="Beta-barrel_TonB"/>
</dbReference>
<keyword evidence="6 14" id="KW-0812">Transmembrane</keyword>
<feature type="domain" description="Secretin/TonB short N-terminal" evidence="17">
    <location>
        <begin position="60"/>
        <end position="111"/>
    </location>
</feature>
<evidence type="ECO:0000256" key="1">
    <source>
        <dbReference type="ARBA" id="ARBA00004571"/>
    </source>
</evidence>
<keyword evidence="7" id="KW-0732">Signal</keyword>
<dbReference type="RefSeq" id="WP_147147801.1">
    <property type="nucleotide sequence ID" value="NZ_BKAJ01000030.1"/>
</dbReference>
<dbReference type="PROSITE" id="PS01156">
    <property type="entry name" value="TONB_DEPENDENT_REC_2"/>
    <property type="match status" value="1"/>
</dbReference>
<sequence length="809" mass="86095">MRTRRIVGSVLAGLALLVQEPGHAQEQQHVIAQADRPRGFAIPSQPLPSALERFADQAGISFAYRTGDLSTLNSPGVSGTLTPREALTRLLAGTGVTFTFTGANTITLAKAVDAGSGALQLDPVQVQGYPVPPQAMIDNLPPPYAGGQVATGGQLGVLGNRDVMDTPFNQMSYTAKKAQDQQARSVKDVLIDDPSVRGVWGPSNGSRDDLTIRGFRVNSGDYMFGGLYGILPRITVPAELPERVEVLKGPSAMLNGMAPNGSIGGTVNLVPKRAPDEPLTQLTASYVSAAQFGAHADVGRRFGADKQFGLRFNGVYRGGQTAIANNTDELALASLGLDFRGERVRVSGDFGYQYQYVGGLVGMPIVATGVPIPGVPTLSNNFGQPWGFNQRDEWFGVVRGEIDVVEGVTAYAAFGIIDSRARYLTGGFPTIVNVNGNTTQTPNVENNYYDAWTSEVGLRALADTGPINHEFALSATTFQQAQGFGSVTGTAFASNIYNPTFVARPNLGDPAARKSSTGTLSGIVFADTLSAAAKRIQLTVGGRFQGIEAANFNTTTGAQTSNYSQSAFSPSAALVFKPWSNVSLYGNFIQGLQQGAIVGNAFANAGQILPPYKSTQFEVGVKVDWGKFGTTMSAFQITQPSTIVNTTTNILSANGEQRNQGLELNLFGEPTQGVRLLGGIMLINAVLAKTAGGLTDGWVAPGVPGVQLNLGGEWDTPFVRHLTLNSRVIYTGSQYVDTTWPRRTIPDWARIDVGARYVVESAGSPTGQPLVFRFNVDNLLNTNYWATVTNSYLVQGTPRTFRLSMTADF</sequence>
<evidence type="ECO:0000256" key="5">
    <source>
        <dbReference type="ARBA" id="ARBA00022496"/>
    </source>
</evidence>
<evidence type="ECO:0000256" key="3">
    <source>
        <dbReference type="ARBA" id="ARBA00022448"/>
    </source>
</evidence>
<reference evidence="18 19" key="1">
    <citation type="submission" date="2019-07" db="EMBL/GenBank/DDBJ databases">
        <title>Whole genome shotgun sequence of Reyranella soli NBRC 108950.</title>
        <authorList>
            <person name="Hosoyama A."/>
            <person name="Uohara A."/>
            <person name="Ohji S."/>
            <person name="Ichikawa N."/>
        </authorList>
    </citation>
    <scope>NUCLEOTIDE SEQUENCE [LARGE SCALE GENOMIC DNA]</scope>
    <source>
        <strain evidence="18 19">NBRC 108950</strain>
    </source>
</reference>
<keyword evidence="10 16" id="KW-0798">TonB box</keyword>
<dbReference type="InterPro" id="IPR037066">
    <property type="entry name" value="Plug_dom_sf"/>
</dbReference>
<name>A0A512N5Y5_9HYPH</name>
<evidence type="ECO:0000256" key="13">
    <source>
        <dbReference type="ARBA" id="ARBA00023237"/>
    </source>
</evidence>
<dbReference type="Gene3D" id="2.40.170.20">
    <property type="entry name" value="TonB-dependent receptor, beta-barrel domain"/>
    <property type="match status" value="1"/>
</dbReference>
<evidence type="ECO:0000259" key="17">
    <source>
        <dbReference type="SMART" id="SM00965"/>
    </source>
</evidence>
<dbReference type="InterPro" id="IPR039426">
    <property type="entry name" value="TonB-dep_rcpt-like"/>
</dbReference>
<keyword evidence="9" id="KW-0406">Ion transport</keyword>
<dbReference type="SUPFAM" id="SSF56935">
    <property type="entry name" value="Porins"/>
    <property type="match status" value="1"/>
</dbReference>
<keyword evidence="12 18" id="KW-0675">Receptor</keyword>
<evidence type="ECO:0000256" key="11">
    <source>
        <dbReference type="ARBA" id="ARBA00023136"/>
    </source>
</evidence>
<dbReference type="PANTHER" id="PTHR32552">
    <property type="entry name" value="FERRICHROME IRON RECEPTOR-RELATED"/>
    <property type="match status" value="1"/>
</dbReference>
<keyword evidence="13 14" id="KW-0998">Cell outer membrane</keyword>
<evidence type="ECO:0000256" key="6">
    <source>
        <dbReference type="ARBA" id="ARBA00022692"/>
    </source>
</evidence>
<dbReference type="SMART" id="SM00965">
    <property type="entry name" value="STN"/>
    <property type="match status" value="1"/>
</dbReference>
<dbReference type="Pfam" id="PF07715">
    <property type="entry name" value="Plug"/>
    <property type="match status" value="1"/>
</dbReference>
<evidence type="ECO:0000256" key="9">
    <source>
        <dbReference type="ARBA" id="ARBA00023065"/>
    </source>
</evidence>
<dbReference type="Gene3D" id="2.170.130.10">
    <property type="entry name" value="TonB-dependent receptor, plug domain"/>
    <property type="match status" value="1"/>
</dbReference>
<evidence type="ECO:0000256" key="4">
    <source>
        <dbReference type="ARBA" id="ARBA00022452"/>
    </source>
</evidence>
<evidence type="ECO:0000313" key="18">
    <source>
        <dbReference type="EMBL" id="GEP54343.1"/>
    </source>
</evidence>
<evidence type="ECO:0000313" key="19">
    <source>
        <dbReference type="Proteomes" id="UP000321058"/>
    </source>
</evidence>
<accession>A0A512N5Y5</accession>
<keyword evidence="11 14" id="KW-0472">Membrane</keyword>